<evidence type="ECO:0000313" key="1">
    <source>
        <dbReference type="EMBL" id="KAF2468964.1"/>
    </source>
</evidence>
<dbReference type="EMBL" id="MU003514">
    <property type="protein sequence ID" value="KAF2468964.1"/>
    <property type="molecule type" value="Genomic_DNA"/>
</dbReference>
<protein>
    <submittedName>
        <fullName evidence="1">Uncharacterized protein</fullName>
    </submittedName>
</protein>
<keyword evidence="2" id="KW-1185">Reference proteome</keyword>
<reference evidence="1" key="1">
    <citation type="journal article" date="2020" name="Stud. Mycol.">
        <title>101 Dothideomycetes genomes: a test case for predicting lifestyles and emergence of pathogens.</title>
        <authorList>
            <person name="Haridas S."/>
            <person name="Albert R."/>
            <person name="Binder M."/>
            <person name="Bloem J."/>
            <person name="Labutti K."/>
            <person name="Salamov A."/>
            <person name="Andreopoulos B."/>
            <person name="Baker S."/>
            <person name="Barry K."/>
            <person name="Bills G."/>
            <person name="Bluhm B."/>
            <person name="Cannon C."/>
            <person name="Castanera R."/>
            <person name="Culley D."/>
            <person name="Daum C."/>
            <person name="Ezra D."/>
            <person name="Gonzalez J."/>
            <person name="Henrissat B."/>
            <person name="Kuo A."/>
            <person name="Liang C."/>
            <person name="Lipzen A."/>
            <person name="Lutzoni F."/>
            <person name="Magnuson J."/>
            <person name="Mondo S."/>
            <person name="Nolan M."/>
            <person name="Ohm R."/>
            <person name="Pangilinan J."/>
            <person name="Park H.-J."/>
            <person name="Ramirez L."/>
            <person name="Alfaro M."/>
            <person name="Sun H."/>
            <person name="Tritt A."/>
            <person name="Yoshinaga Y."/>
            <person name="Zwiers L.-H."/>
            <person name="Turgeon B."/>
            <person name="Goodwin S."/>
            <person name="Spatafora J."/>
            <person name="Crous P."/>
            <person name="Grigoriev I."/>
        </authorList>
    </citation>
    <scope>NUCLEOTIDE SEQUENCE</scope>
    <source>
        <strain evidence="1">ATCC 200398</strain>
    </source>
</reference>
<proteinExistence type="predicted"/>
<sequence>MAPKSKTQKMSLGDFLGDQSLGSWADEMEDMPVGGDSRGGYGGERRAFSSAGGFGADRGFATTSDRGYAMREVLPLPSKPPYTAHLGNLSFDATEGDITDFFSGCEVTNVRIVEDKLERKPKGFGYVEFGSLDGLKKALELSGTQFQGRNIRISVAEPPKDRPETKDMSDWTRKGPLPDLPGAGRRASDRGGGFRNFDAMSDAGSDRGERRRPPPFEGDGKVRDFGNWERKGPLSPVPPTGPMREGGRLRNHEGPRDGPRERKQSPAWGEGRSQDGSRPPRREFQDRPHYDRQPTAPELDNQWRARMRSDAAAKSPSGTPETSVPSSPAAQPAALATRPKLNLAKRTVSEADHAPVASGSDSKPNPFGAARPIDTAAREKEIEEKRQLALRLKREADEKAREEKKAKEAAEKAAAKEKGASGAPPTPTTEKSKENAADERPVNRSFEILRRAGDGGEAEADEEGGVDAPANGNIVQEKAVKPREVVRDPPKPERSWRRKSGAPAAPPGSTTENLEDDGWSTVPQKSKSSRRGGGQRAVAS</sequence>
<dbReference type="Proteomes" id="UP000799755">
    <property type="component" value="Unassembled WGS sequence"/>
</dbReference>
<accession>A0ACB6QPL3</accession>
<organism evidence="1 2">
    <name type="scientific">Lindgomyces ingoldianus</name>
    <dbReference type="NCBI Taxonomy" id="673940"/>
    <lineage>
        <taxon>Eukaryota</taxon>
        <taxon>Fungi</taxon>
        <taxon>Dikarya</taxon>
        <taxon>Ascomycota</taxon>
        <taxon>Pezizomycotina</taxon>
        <taxon>Dothideomycetes</taxon>
        <taxon>Pleosporomycetidae</taxon>
        <taxon>Pleosporales</taxon>
        <taxon>Lindgomycetaceae</taxon>
        <taxon>Lindgomyces</taxon>
    </lineage>
</organism>
<gene>
    <name evidence="1" type="ORF">BDR25DRAFT_54446</name>
</gene>
<evidence type="ECO:0000313" key="2">
    <source>
        <dbReference type="Proteomes" id="UP000799755"/>
    </source>
</evidence>
<name>A0ACB6QPL3_9PLEO</name>
<comment type="caution">
    <text evidence="1">The sequence shown here is derived from an EMBL/GenBank/DDBJ whole genome shotgun (WGS) entry which is preliminary data.</text>
</comment>